<evidence type="ECO:0000256" key="2">
    <source>
        <dbReference type="ARBA" id="ARBA00022499"/>
    </source>
</evidence>
<evidence type="ECO:0008006" key="9">
    <source>
        <dbReference type="Google" id="ProtNLM"/>
    </source>
</evidence>
<evidence type="ECO:0000313" key="7">
    <source>
        <dbReference type="EMBL" id="GMN27458.1"/>
    </source>
</evidence>
<dbReference type="GO" id="GO:0005634">
    <property type="term" value="C:nucleus"/>
    <property type="evidence" value="ECO:0007669"/>
    <property type="project" value="UniProtKB-SubCell"/>
</dbReference>
<keyword evidence="8" id="KW-1185">Reference proteome</keyword>
<protein>
    <recommendedName>
        <fullName evidence="9">Fanconi anemia group D2 protein</fullName>
    </recommendedName>
</protein>
<dbReference type="GO" id="GO:0000793">
    <property type="term" value="C:condensed chromosome"/>
    <property type="evidence" value="ECO:0007669"/>
    <property type="project" value="TreeGrafter"/>
</dbReference>
<dbReference type="Pfam" id="PF14631">
    <property type="entry name" value="FancD2"/>
    <property type="match status" value="2"/>
</dbReference>
<evidence type="ECO:0000256" key="3">
    <source>
        <dbReference type="ARBA" id="ARBA00022843"/>
    </source>
</evidence>
<dbReference type="GO" id="GO:0070182">
    <property type="term" value="F:DNA polymerase binding"/>
    <property type="evidence" value="ECO:0007669"/>
    <property type="project" value="TreeGrafter"/>
</dbReference>
<accession>A0AA88CMN7</accession>
<keyword evidence="2" id="KW-1017">Isopeptide bond</keyword>
<feature type="region of interest" description="Disordered" evidence="6">
    <location>
        <begin position="847"/>
        <end position="879"/>
    </location>
</feature>
<comment type="caution">
    <text evidence="7">The sequence shown here is derived from an EMBL/GenBank/DDBJ whole genome shotgun (WGS) entry which is preliminary data.</text>
</comment>
<dbReference type="SUPFAM" id="SSF48371">
    <property type="entry name" value="ARM repeat"/>
    <property type="match status" value="1"/>
</dbReference>
<evidence type="ECO:0000313" key="8">
    <source>
        <dbReference type="Proteomes" id="UP001187192"/>
    </source>
</evidence>
<organism evidence="7 8">
    <name type="scientific">Ficus carica</name>
    <name type="common">Common fig</name>
    <dbReference type="NCBI Taxonomy" id="3494"/>
    <lineage>
        <taxon>Eukaryota</taxon>
        <taxon>Viridiplantae</taxon>
        <taxon>Streptophyta</taxon>
        <taxon>Embryophyta</taxon>
        <taxon>Tracheophyta</taxon>
        <taxon>Spermatophyta</taxon>
        <taxon>Magnoliopsida</taxon>
        <taxon>eudicotyledons</taxon>
        <taxon>Gunneridae</taxon>
        <taxon>Pentapetalae</taxon>
        <taxon>rosids</taxon>
        <taxon>fabids</taxon>
        <taxon>Rosales</taxon>
        <taxon>Moraceae</taxon>
        <taxon>Ficeae</taxon>
        <taxon>Ficus</taxon>
    </lineage>
</organism>
<feature type="region of interest" description="Disordered" evidence="6">
    <location>
        <begin position="902"/>
        <end position="926"/>
    </location>
</feature>
<feature type="region of interest" description="Disordered" evidence="6">
    <location>
        <begin position="1454"/>
        <end position="1492"/>
    </location>
</feature>
<proteinExistence type="inferred from homology"/>
<evidence type="ECO:0000256" key="4">
    <source>
        <dbReference type="ARBA" id="ARBA00023242"/>
    </source>
</evidence>
<dbReference type="EMBL" id="BTGU01000002">
    <property type="protein sequence ID" value="GMN27458.1"/>
    <property type="molecule type" value="Genomic_DNA"/>
</dbReference>
<keyword evidence="3" id="KW-0832">Ubl conjugation</keyword>
<name>A0AA88CMN7_FICCA</name>
<dbReference type="GO" id="GO:1990918">
    <property type="term" value="P:double-strand break repair involved in meiotic recombination"/>
    <property type="evidence" value="ECO:0007669"/>
    <property type="project" value="TreeGrafter"/>
</dbReference>
<comment type="subcellular location">
    <subcellularLocation>
        <location evidence="1">Nucleus</location>
    </subcellularLocation>
</comment>
<sequence length="1492" mass="166090">MVFLQKPNPLRKRPSSASSFPPPKIPKSAAATPNDAVEAPETDKLISILAEAGCTLVNPSGPPCVPSDHHKLRRHLHHAFSFTENAPALRADFLAGLSFYIQSPRNLRRTLAPSKSDSLGSAGESLIRHLLLVPSIQLDLQNMLLEKLPEYFDVNPQHSGMSSLSLEDDVARLIVNHFRWLDFIVDPDAFTDKLMQVLSICPLHLKKEIIGSLPEIIGDQSNSAVVESLEKMLQEDSAIVVAVLDSFSNLNLDDRLQEQVITIALSCIRTIDAEHMPFLLRFLLLSATPANFGRIISQIREQLKFVGLSNSRAMHQKKLKGKSHVDGSEASILDALRSSLRFKNMLCQEILKELNSLQKPGDHKIVDIWLLMLIYMNGESLQKRVEKIFKKKIIEGCIQDAMFDQCICGLKELVQEYFPSFISLSEYLLACKEQKAREFGVRVYTSLFKEFTDAYSRQEVLGSLVTLVGSGVNHAVSSALKTMGLLVSDYAQELIPLSPHISGILDYLEGFNVENLHKVYEVFSQLALFARSSTDSNRSSFANELLMIVRKQVGHTDLKFKKMGLIGTLKIASCFGDANNALSPSVSQKSNCEEALEILKMSLDSCKQLPLALVMFYDELTELMDCKALHPTIMEWIGKHVGEFESLFLSDIDGGQLPVKESYCGLEGELWMNLDGDISPICLNILPLVSSSFQSTSVQVLPANFLLLSAIERLTNQGSLGGIDALLGCPLHLPSSKYFIGAGWKSLTGKQKQVVCLSIYYAANWIRELLNAFCTQIAGGFEFTSQATKADIIAKLLKRLRNLVFLESLLNYSIGRCTLSLPELHIYVDHSGSSLLNQIHHVMHVEKKSEQNITSDNTSSDKKRTRKNLSKACLSSDSNDKLRQPTILDVLRKAGAVTSQDVPNEYSSTFSSKESSAEPSQQHPSDFSEPMVIEISAAAKALESQRSKFRRLQVQCLSILTLSQHQDSCCCDPAAELPLFLYLLRDLHYKLDYFTLPSKQFSGRFSIAPSGFTRMTVNQFLSKATQVFPSLKRHLDTAICLLKEGNGTCHEHWNIQSASAGNPDIPMFELTRSSVSSLVLKEILHCFREIINLPDILMNKAILLNLLEAFQPVKIPDDFFSGVQLKLSPGTAEYLYAGAYLHVESVLNEACSFSFMLASESLLTLESIATSVQKFVDKFKEDNGNQMNSEFIKGALPILCGKLGTSAEKLLKHRWDAENLENGWKNKGDMVQKILRLYLENSDSTSAVLDKITRSSFSQAFSGNRMEDDSSFPTLNSATFIVWYRVLHERNLTVLNRLVKEVILLGKPRAHAQHDTVKDTLIKLRHSVNVVVSLVTLCRTSDKMTMHALAVNYGGKFVNSFLKVFDFLRAQFEVHKESIIQMVKELQKATRTIQTLCSEAKGLKQTAITSKIPATKRSMERYLFHVKALLHTTSSGCTFWLGNLKHKDLTGQEVSSQAYADDQDDHATEDPAAAVNETTPVSLASEDDGGAE</sequence>
<evidence type="ECO:0000256" key="5">
    <source>
        <dbReference type="ARBA" id="ARBA00093456"/>
    </source>
</evidence>
<dbReference type="PANTHER" id="PTHR32086:SF0">
    <property type="entry name" value="FANCONI ANEMIA GROUP D2 PROTEIN"/>
    <property type="match status" value="1"/>
</dbReference>
<keyword evidence="4" id="KW-0539">Nucleus</keyword>
<feature type="compositionally biased region" description="Low complexity" evidence="6">
    <location>
        <begin position="905"/>
        <end position="920"/>
    </location>
</feature>
<gene>
    <name evidence="7" type="ORF">TIFTF001_001658</name>
</gene>
<dbReference type="InterPro" id="IPR016024">
    <property type="entry name" value="ARM-type_fold"/>
</dbReference>
<dbReference type="InterPro" id="IPR029448">
    <property type="entry name" value="FANCD2"/>
</dbReference>
<dbReference type="GO" id="GO:0007129">
    <property type="term" value="P:homologous chromosome pairing at meiosis"/>
    <property type="evidence" value="ECO:0007669"/>
    <property type="project" value="TreeGrafter"/>
</dbReference>
<reference evidence="7" key="1">
    <citation type="submission" date="2023-07" db="EMBL/GenBank/DDBJ databases">
        <title>draft genome sequence of fig (Ficus carica).</title>
        <authorList>
            <person name="Takahashi T."/>
            <person name="Nishimura K."/>
        </authorList>
    </citation>
    <scope>NUCLEOTIDE SEQUENCE</scope>
</reference>
<dbReference type="Proteomes" id="UP001187192">
    <property type="component" value="Unassembled WGS sequence"/>
</dbReference>
<dbReference type="GO" id="GO:0031573">
    <property type="term" value="P:mitotic intra-S DNA damage checkpoint signaling"/>
    <property type="evidence" value="ECO:0007669"/>
    <property type="project" value="TreeGrafter"/>
</dbReference>
<evidence type="ECO:0000256" key="1">
    <source>
        <dbReference type="ARBA" id="ARBA00004123"/>
    </source>
</evidence>
<dbReference type="GO" id="GO:0036297">
    <property type="term" value="P:interstrand cross-link repair"/>
    <property type="evidence" value="ECO:0007669"/>
    <property type="project" value="TreeGrafter"/>
</dbReference>
<feature type="region of interest" description="Disordered" evidence="6">
    <location>
        <begin position="1"/>
        <end position="37"/>
    </location>
</feature>
<evidence type="ECO:0000256" key="6">
    <source>
        <dbReference type="SAM" id="MobiDB-lite"/>
    </source>
</evidence>
<dbReference type="PANTHER" id="PTHR32086">
    <property type="entry name" value="FANCONI ANEMIA GROUP D2 PROTEIN"/>
    <property type="match status" value="1"/>
</dbReference>
<comment type="similarity">
    <text evidence="5">Belongs to the Fanconi anemia protein FANCD2 family.</text>
</comment>